<protein>
    <recommendedName>
        <fullName evidence="3">PEP-CTERM protein-sorting domain-containing protein</fullName>
    </recommendedName>
</protein>
<keyword evidence="1" id="KW-0472">Membrane</keyword>
<organism evidence="2">
    <name type="scientific">hydrothermal vent metagenome</name>
    <dbReference type="NCBI Taxonomy" id="652676"/>
    <lineage>
        <taxon>unclassified sequences</taxon>
        <taxon>metagenomes</taxon>
        <taxon>ecological metagenomes</taxon>
    </lineage>
</organism>
<evidence type="ECO:0000256" key="1">
    <source>
        <dbReference type="SAM" id="Phobius"/>
    </source>
</evidence>
<evidence type="ECO:0008006" key="3">
    <source>
        <dbReference type="Google" id="ProtNLM"/>
    </source>
</evidence>
<accession>A0A3B0YTS6</accession>
<sequence length="202" mass="21692">MMQCQTPPGTQLKRSEPDSFSVIWFGPISALTNDGSGTYYAGAGSNTGLGSPVGTAEGALWNFNYYINIDSSTETLSDYDITLFYDFDPTFDNGPAGLGTINITNGILFSSDPTTTLVEDSQNLMFGFLASDIPAVLTIPTYPAFDPNVAGEYNFGIQVSQFGWGIENVRMDVQVVPIPPALWLFGTGLLGMIGIARRKKTG</sequence>
<keyword evidence="1" id="KW-1133">Transmembrane helix</keyword>
<feature type="transmembrane region" description="Helical" evidence="1">
    <location>
        <begin position="178"/>
        <end position="196"/>
    </location>
</feature>
<name>A0A3B0YTS6_9ZZZZ</name>
<keyword evidence="1" id="KW-0812">Transmembrane</keyword>
<evidence type="ECO:0000313" key="2">
    <source>
        <dbReference type="EMBL" id="VAW80050.1"/>
    </source>
</evidence>
<proteinExistence type="predicted"/>
<reference evidence="2" key="1">
    <citation type="submission" date="2018-06" db="EMBL/GenBank/DDBJ databases">
        <authorList>
            <person name="Zhirakovskaya E."/>
        </authorList>
    </citation>
    <scope>NUCLEOTIDE SEQUENCE</scope>
</reference>
<dbReference type="EMBL" id="UOFM01000339">
    <property type="protein sequence ID" value="VAW80050.1"/>
    <property type="molecule type" value="Genomic_DNA"/>
</dbReference>
<dbReference type="AlphaFoldDB" id="A0A3B0YTS6"/>
<gene>
    <name evidence="2" type="ORF">MNBD_GAMMA14-251</name>
</gene>